<reference evidence="5 6" key="1">
    <citation type="submission" date="2019-08" db="EMBL/GenBank/DDBJ databases">
        <authorList>
            <person name="Alioto T."/>
            <person name="Alioto T."/>
            <person name="Gomez Garrido J."/>
        </authorList>
    </citation>
    <scope>NUCLEOTIDE SEQUENCE [LARGE SCALE GENOMIC DNA]</scope>
</reference>
<dbReference type="InterPro" id="IPR000618">
    <property type="entry name" value="Insect_cuticle"/>
</dbReference>
<evidence type="ECO:0000256" key="3">
    <source>
        <dbReference type="SAM" id="MobiDB-lite"/>
    </source>
</evidence>
<keyword evidence="4" id="KW-0732">Signal</keyword>
<dbReference type="InterPro" id="IPR051217">
    <property type="entry name" value="Insect_Cuticle_Struc_Prot"/>
</dbReference>
<dbReference type="GO" id="GO:0042302">
    <property type="term" value="F:structural constituent of cuticle"/>
    <property type="evidence" value="ECO:0007669"/>
    <property type="project" value="UniProtKB-UniRule"/>
</dbReference>
<dbReference type="GO" id="GO:0005615">
    <property type="term" value="C:extracellular space"/>
    <property type="evidence" value="ECO:0007669"/>
    <property type="project" value="TreeGrafter"/>
</dbReference>
<keyword evidence="1 2" id="KW-0193">Cuticle</keyword>
<gene>
    <name evidence="5" type="ORF">CINCED_3A002749</name>
</gene>
<dbReference type="PROSITE" id="PS00233">
    <property type="entry name" value="CHIT_BIND_RR_1"/>
    <property type="match status" value="1"/>
</dbReference>
<name>A0A5E4MI43_9HEMI</name>
<organism evidence="5 6">
    <name type="scientific">Cinara cedri</name>
    <dbReference type="NCBI Taxonomy" id="506608"/>
    <lineage>
        <taxon>Eukaryota</taxon>
        <taxon>Metazoa</taxon>
        <taxon>Ecdysozoa</taxon>
        <taxon>Arthropoda</taxon>
        <taxon>Hexapoda</taxon>
        <taxon>Insecta</taxon>
        <taxon>Pterygota</taxon>
        <taxon>Neoptera</taxon>
        <taxon>Paraneoptera</taxon>
        <taxon>Hemiptera</taxon>
        <taxon>Sternorrhyncha</taxon>
        <taxon>Aphidomorpha</taxon>
        <taxon>Aphidoidea</taxon>
        <taxon>Aphididae</taxon>
        <taxon>Lachninae</taxon>
        <taxon>Cinara</taxon>
    </lineage>
</organism>
<dbReference type="OrthoDB" id="6582524at2759"/>
<feature type="chain" id="PRO_5022708618" evidence="4">
    <location>
        <begin position="19"/>
        <end position="134"/>
    </location>
</feature>
<evidence type="ECO:0000256" key="4">
    <source>
        <dbReference type="SAM" id="SignalP"/>
    </source>
</evidence>
<dbReference type="PRINTS" id="PR00947">
    <property type="entry name" value="CUTICLE"/>
</dbReference>
<feature type="compositionally biased region" description="Basic and acidic residues" evidence="3">
    <location>
        <begin position="52"/>
        <end position="69"/>
    </location>
</feature>
<dbReference type="PANTHER" id="PTHR12236:SF95">
    <property type="entry name" value="CUTICULAR PROTEIN 76BD, ISOFORM C-RELATED"/>
    <property type="match status" value="1"/>
</dbReference>
<feature type="signal peptide" evidence="4">
    <location>
        <begin position="1"/>
        <end position="18"/>
    </location>
</feature>
<evidence type="ECO:0000256" key="2">
    <source>
        <dbReference type="PROSITE-ProRule" id="PRU00497"/>
    </source>
</evidence>
<keyword evidence="6" id="KW-1185">Reference proteome</keyword>
<evidence type="ECO:0000256" key="1">
    <source>
        <dbReference type="ARBA" id="ARBA00022460"/>
    </source>
</evidence>
<proteinExistence type="predicted"/>
<dbReference type="PANTHER" id="PTHR12236">
    <property type="entry name" value="STRUCTURAL CONTITUENT OF CUTICLE"/>
    <property type="match status" value="1"/>
</dbReference>
<dbReference type="InterPro" id="IPR031311">
    <property type="entry name" value="CHIT_BIND_RR_consensus"/>
</dbReference>
<dbReference type="GO" id="GO:0031012">
    <property type="term" value="C:extracellular matrix"/>
    <property type="evidence" value="ECO:0007669"/>
    <property type="project" value="TreeGrafter"/>
</dbReference>
<feature type="region of interest" description="Disordered" evidence="3">
    <location>
        <begin position="112"/>
        <end position="134"/>
    </location>
</feature>
<evidence type="ECO:0000313" key="6">
    <source>
        <dbReference type="Proteomes" id="UP000325440"/>
    </source>
</evidence>
<evidence type="ECO:0000313" key="5">
    <source>
        <dbReference type="EMBL" id="VVC31207.1"/>
    </source>
</evidence>
<accession>A0A5E4MI43</accession>
<dbReference type="EMBL" id="CABPRJ010000638">
    <property type="protein sequence ID" value="VVC31207.1"/>
    <property type="molecule type" value="Genomic_DNA"/>
</dbReference>
<dbReference type="Proteomes" id="UP000325440">
    <property type="component" value="Unassembled WGS sequence"/>
</dbReference>
<feature type="region of interest" description="Disordered" evidence="3">
    <location>
        <begin position="52"/>
        <end position="76"/>
    </location>
</feature>
<dbReference type="Pfam" id="PF00379">
    <property type="entry name" value="Chitin_bind_4"/>
    <property type="match status" value="1"/>
</dbReference>
<dbReference type="AlphaFoldDB" id="A0A5E4MI43"/>
<sequence length="134" mass="15546">MAIKIIVLSALCCHLVFAYPPQHLSSHYDHHVDAYEHHAPTPYKFKYGVHDPHTHDIKSQHEESDEHGNVKGSYSLVEPDGSTRVVEYTADHEHGFVAKVKKIESAYHHHDEHEYHHEPVVHSSYTPYSHHKLY</sequence>
<dbReference type="PROSITE" id="PS51155">
    <property type="entry name" value="CHIT_BIND_RR_2"/>
    <property type="match status" value="1"/>
</dbReference>
<protein>
    <submittedName>
        <fullName evidence="5">Insect cuticle protein,Chitin-binding type R&amp;R consensus</fullName>
    </submittedName>
</protein>